<dbReference type="Proteomes" id="UP000785679">
    <property type="component" value="Unassembled WGS sequence"/>
</dbReference>
<sequence length="73" mass="8444">MTVEELRCLFAQFGDQNKINYVRLSDELGLSDKRAFTMMRATHSLINKIKKEQQSAILTDKKETLQQVNKKAV</sequence>
<name>A0A8J8P6B8_HALGN</name>
<gene>
    <name evidence="1" type="ORF">FGO68_gene764</name>
</gene>
<evidence type="ECO:0000313" key="2">
    <source>
        <dbReference type="Proteomes" id="UP000785679"/>
    </source>
</evidence>
<reference evidence="1" key="1">
    <citation type="submission" date="2019-06" db="EMBL/GenBank/DDBJ databases">
        <authorList>
            <person name="Zheng W."/>
        </authorList>
    </citation>
    <scope>NUCLEOTIDE SEQUENCE</scope>
    <source>
        <strain evidence="1">QDHG01</strain>
    </source>
</reference>
<comment type="caution">
    <text evidence="1">The sequence shown here is derived from an EMBL/GenBank/DDBJ whole genome shotgun (WGS) entry which is preliminary data.</text>
</comment>
<dbReference type="AlphaFoldDB" id="A0A8J8P6B8"/>
<keyword evidence="2" id="KW-1185">Reference proteome</keyword>
<evidence type="ECO:0000313" key="1">
    <source>
        <dbReference type="EMBL" id="TNV87763.1"/>
    </source>
</evidence>
<proteinExistence type="predicted"/>
<dbReference type="EMBL" id="RRYP01000234">
    <property type="protein sequence ID" value="TNV87763.1"/>
    <property type="molecule type" value="Genomic_DNA"/>
</dbReference>
<protein>
    <submittedName>
        <fullName evidence="1">Uncharacterized protein</fullName>
    </submittedName>
</protein>
<accession>A0A8J8P6B8</accession>
<organism evidence="1 2">
    <name type="scientific">Halteria grandinella</name>
    <dbReference type="NCBI Taxonomy" id="5974"/>
    <lineage>
        <taxon>Eukaryota</taxon>
        <taxon>Sar</taxon>
        <taxon>Alveolata</taxon>
        <taxon>Ciliophora</taxon>
        <taxon>Intramacronucleata</taxon>
        <taxon>Spirotrichea</taxon>
        <taxon>Stichotrichia</taxon>
        <taxon>Sporadotrichida</taxon>
        <taxon>Halteriidae</taxon>
        <taxon>Halteria</taxon>
    </lineage>
</organism>